<dbReference type="RefSeq" id="WP_111401653.1">
    <property type="nucleotide sequence ID" value="NZ_QEPN01000001.1"/>
</dbReference>
<name>A0A369YM22_9PAST</name>
<comment type="caution">
    <text evidence="1">The sequence shown here is derived from an EMBL/GenBank/DDBJ whole genome shotgun (WGS) entry which is preliminary data.</text>
</comment>
<dbReference type="SUPFAM" id="SSF55729">
    <property type="entry name" value="Acyl-CoA N-acyltransferases (Nat)"/>
    <property type="match status" value="1"/>
</dbReference>
<reference evidence="1 2" key="1">
    <citation type="submission" date="2018-05" db="EMBL/GenBank/DDBJ databases">
        <title>Draft Genome Sequences for a Diverse set of 7 Haemophilus Species.</title>
        <authorList>
            <person name="Nichols M."/>
            <person name="Topaz N."/>
            <person name="Wang X."/>
            <person name="Wang X."/>
            <person name="Boxrud D."/>
        </authorList>
    </citation>
    <scope>NUCLEOTIDE SEQUENCE [LARGE SCALE GENOMIC DNA]</scope>
    <source>
        <strain evidence="1 2">C2002001239</strain>
    </source>
</reference>
<sequence length="363" mass="41728">MTIPSTAQSERYSQLFAAYPLPDLMRNVQAHAEIFTIRGVTFPATRVDKIQPNCFTVSTHAALIDYGQEETAKLPRWQQCLLKPFLKAIDRYLHQVEIDKALFLNNYALSTNTLSDEFQQLPIEELTQTAVARYPEHALVIRSLNAQHHAHFMQKLKAQNWLFITSRQVYLHDDCQADLTKHVNNRRDQKLLNDGQFHFRIAISDSDFAIAEQCYNQLYIEKYSSQNVQFSALGLKKMSEAGILKLFILEEITSKEIVGTVGITIENNGIVTVPIVGYLTDLPKKLGLYRRLMAFALRYCAEHNLRLNFSAGAPDFKKIRGAHPEIEYIAVNVQHLPSKRAKVWQRLAAISPYYERLLKKYQL</sequence>
<dbReference type="EMBL" id="QEPN01000001">
    <property type="protein sequence ID" value="RDE73865.1"/>
    <property type="molecule type" value="Genomic_DNA"/>
</dbReference>
<accession>A0A369YM22</accession>
<evidence type="ECO:0000313" key="1">
    <source>
        <dbReference type="EMBL" id="RDE73865.1"/>
    </source>
</evidence>
<gene>
    <name evidence="1" type="ORF">DPV93_01525</name>
</gene>
<dbReference type="InterPro" id="IPR016181">
    <property type="entry name" value="Acyl_CoA_acyltransferase"/>
</dbReference>
<dbReference type="STRING" id="1035839.GCA_000238795_00662"/>
<protein>
    <submittedName>
        <fullName evidence="1">Uncharacterized protein</fullName>
    </submittedName>
</protein>
<evidence type="ECO:0000313" key="2">
    <source>
        <dbReference type="Proteomes" id="UP000253872"/>
    </source>
</evidence>
<proteinExistence type="predicted"/>
<dbReference type="Proteomes" id="UP000253872">
    <property type="component" value="Unassembled WGS sequence"/>
</dbReference>
<dbReference type="AlphaFoldDB" id="A0A369YM22"/>
<organism evidence="1 2">
    <name type="scientific">Haemophilus sputorum</name>
    <dbReference type="NCBI Taxonomy" id="1078480"/>
    <lineage>
        <taxon>Bacteria</taxon>
        <taxon>Pseudomonadati</taxon>
        <taxon>Pseudomonadota</taxon>
        <taxon>Gammaproteobacteria</taxon>
        <taxon>Pasteurellales</taxon>
        <taxon>Pasteurellaceae</taxon>
        <taxon>Haemophilus</taxon>
    </lineage>
</organism>